<dbReference type="GO" id="GO:0005829">
    <property type="term" value="C:cytosol"/>
    <property type="evidence" value="ECO:0007669"/>
    <property type="project" value="TreeGrafter"/>
</dbReference>
<dbReference type="GO" id="GO:0006355">
    <property type="term" value="P:regulation of DNA-templated transcription"/>
    <property type="evidence" value="ECO:0007669"/>
    <property type="project" value="InterPro"/>
</dbReference>
<dbReference type="PRINTS" id="PR00038">
    <property type="entry name" value="HTHLUXR"/>
</dbReference>
<keyword evidence="1 6" id="KW-0597">Phosphoprotein</keyword>
<dbReference type="SUPFAM" id="SSF46894">
    <property type="entry name" value="C-terminal effector domain of the bipartite response regulators"/>
    <property type="match status" value="1"/>
</dbReference>
<dbReference type="FunFam" id="1.10.10.10:FF:000153">
    <property type="entry name" value="LuxR family transcriptional regulator"/>
    <property type="match status" value="1"/>
</dbReference>
<dbReference type="SUPFAM" id="SSF52172">
    <property type="entry name" value="CheY-like"/>
    <property type="match status" value="1"/>
</dbReference>
<evidence type="ECO:0000256" key="6">
    <source>
        <dbReference type="PROSITE-ProRule" id="PRU00169"/>
    </source>
</evidence>
<keyword evidence="4 9" id="KW-0238">DNA-binding</keyword>
<dbReference type="Proteomes" id="UP000231409">
    <property type="component" value="Unassembled WGS sequence"/>
</dbReference>
<feature type="modified residue" description="4-aspartylphosphate" evidence="6">
    <location>
        <position position="59"/>
    </location>
</feature>
<evidence type="ECO:0000256" key="1">
    <source>
        <dbReference type="ARBA" id="ARBA00022553"/>
    </source>
</evidence>
<dbReference type="GO" id="GO:0000156">
    <property type="term" value="F:phosphorelay response regulator activity"/>
    <property type="evidence" value="ECO:0007669"/>
    <property type="project" value="TreeGrafter"/>
</dbReference>
<dbReference type="InterPro" id="IPR016032">
    <property type="entry name" value="Sig_transdc_resp-reg_C-effctor"/>
</dbReference>
<dbReference type="AlphaFoldDB" id="A0A2G1UL49"/>
<dbReference type="SMART" id="SM00421">
    <property type="entry name" value="HTH_LUXR"/>
    <property type="match status" value="1"/>
</dbReference>
<accession>A0A2G1UL49</accession>
<dbReference type="InterPro" id="IPR001789">
    <property type="entry name" value="Sig_transdc_resp-reg_receiver"/>
</dbReference>
<keyword evidence="5" id="KW-0804">Transcription</keyword>
<proteinExistence type="predicted"/>
<dbReference type="Gene3D" id="1.10.10.10">
    <property type="entry name" value="Winged helix-like DNA-binding domain superfamily/Winged helix DNA-binding domain"/>
    <property type="match status" value="1"/>
</dbReference>
<evidence type="ECO:0000256" key="5">
    <source>
        <dbReference type="ARBA" id="ARBA00023163"/>
    </source>
</evidence>
<dbReference type="Pfam" id="PF00196">
    <property type="entry name" value="GerE"/>
    <property type="match status" value="1"/>
</dbReference>
<dbReference type="PANTHER" id="PTHR48111">
    <property type="entry name" value="REGULATOR OF RPOS"/>
    <property type="match status" value="1"/>
</dbReference>
<dbReference type="InterPro" id="IPR036388">
    <property type="entry name" value="WH-like_DNA-bd_sf"/>
</dbReference>
<name>A0A2G1UL49_9GAMM</name>
<evidence type="ECO:0000256" key="4">
    <source>
        <dbReference type="ARBA" id="ARBA00023125"/>
    </source>
</evidence>
<dbReference type="PROSITE" id="PS50043">
    <property type="entry name" value="HTH_LUXR_2"/>
    <property type="match status" value="1"/>
</dbReference>
<gene>
    <name evidence="9" type="ORF">CLH61_08365</name>
</gene>
<dbReference type="GO" id="GO:0032993">
    <property type="term" value="C:protein-DNA complex"/>
    <property type="evidence" value="ECO:0007669"/>
    <property type="project" value="TreeGrafter"/>
</dbReference>
<keyword evidence="3" id="KW-0805">Transcription regulation</keyword>
<reference evidence="9 10" key="1">
    <citation type="submission" date="2017-09" db="EMBL/GenBank/DDBJ databases">
        <title>The draft genome sequences of Marinobacter sp. PWS21.</title>
        <authorList>
            <person name="Cao J."/>
        </authorList>
    </citation>
    <scope>NUCLEOTIDE SEQUENCE [LARGE SCALE GENOMIC DNA]</scope>
    <source>
        <strain evidence="9 10">PWS21</strain>
    </source>
</reference>
<dbReference type="Gene3D" id="3.40.50.2300">
    <property type="match status" value="1"/>
</dbReference>
<keyword evidence="10" id="KW-1185">Reference proteome</keyword>
<protein>
    <submittedName>
        <fullName evidence="9">DNA-binding response regulator</fullName>
    </submittedName>
</protein>
<sequence length="301" mass="33667">MKLHDDRKTVVMVVDDAVDSIRMINDALEAAGMTVLVALEGRQALTISQNMIPDLVLMDALMPHMDGFETCRRLKENPAFADIPIIFMTGLSDTEHVVMGLNAGGVDYVTKPIDTTELLARMDVHLANARMTRSARSALDTAGQNLFAVDREGNLLWGTPQVRRCLPDRTHPEFPDVRAQLQEWLSHKPESGHSMPMRILDTPRSVEYLALVDGREYLLRLKTPQSQNSAAAVLRQRFQLTLRESDVLLWIANGKTNREIGQILDMSPRTVNKHLEQVFRKLGVENRTAAAASAIHQLATQ</sequence>
<dbReference type="InterPro" id="IPR011006">
    <property type="entry name" value="CheY-like_superfamily"/>
</dbReference>
<keyword evidence="2" id="KW-0902">Two-component regulatory system</keyword>
<evidence type="ECO:0000259" key="8">
    <source>
        <dbReference type="PROSITE" id="PS50110"/>
    </source>
</evidence>
<dbReference type="SMART" id="SM00448">
    <property type="entry name" value="REC"/>
    <property type="match status" value="1"/>
</dbReference>
<dbReference type="GO" id="GO:0000976">
    <property type="term" value="F:transcription cis-regulatory region binding"/>
    <property type="evidence" value="ECO:0007669"/>
    <property type="project" value="TreeGrafter"/>
</dbReference>
<dbReference type="Pfam" id="PF00072">
    <property type="entry name" value="Response_reg"/>
    <property type="match status" value="1"/>
</dbReference>
<dbReference type="InterPro" id="IPR039420">
    <property type="entry name" value="WalR-like"/>
</dbReference>
<organism evidence="9 10">
    <name type="scientific">Marinobacter profundi</name>
    <dbReference type="NCBI Taxonomy" id="2666256"/>
    <lineage>
        <taxon>Bacteria</taxon>
        <taxon>Pseudomonadati</taxon>
        <taxon>Pseudomonadota</taxon>
        <taxon>Gammaproteobacteria</taxon>
        <taxon>Pseudomonadales</taxon>
        <taxon>Marinobacteraceae</taxon>
        <taxon>Marinobacter</taxon>
    </lineage>
</organism>
<feature type="domain" description="HTH luxR-type" evidence="7">
    <location>
        <begin position="233"/>
        <end position="298"/>
    </location>
</feature>
<dbReference type="EMBL" id="NTFH01000007">
    <property type="protein sequence ID" value="PHQ15149.1"/>
    <property type="molecule type" value="Genomic_DNA"/>
</dbReference>
<comment type="caution">
    <text evidence="9">The sequence shown here is derived from an EMBL/GenBank/DDBJ whole genome shotgun (WGS) entry which is preliminary data.</text>
</comment>
<evidence type="ECO:0000313" key="9">
    <source>
        <dbReference type="EMBL" id="PHQ15149.1"/>
    </source>
</evidence>
<dbReference type="CDD" id="cd06170">
    <property type="entry name" value="LuxR_C_like"/>
    <property type="match status" value="1"/>
</dbReference>
<evidence type="ECO:0000313" key="10">
    <source>
        <dbReference type="Proteomes" id="UP000231409"/>
    </source>
</evidence>
<evidence type="ECO:0000256" key="3">
    <source>
        <dbReference type="ARBA" id="ARBA00023015"/>
    </source>
</evidence>
<dbReference type="InterPro" id="IPR000792">
    <property type="entry name" value="Tscrpt_reg_LuxR_C"/>
</dbReference>
<feature type="domain" description="Response regulatory" evidence="8">
    <location>
        <begin position="10"/>
        <end position="126"/>
    </location>
</feature>
<evidence type="ECO:0000259" key="7">
    <source>
        <dbReference type="PROSITE" id="PS50043"/>
    </source>
</evidence>
<evidence type="ECO:0000256" key="2">
    <source>
        <dbReference type="ARBA" id="ARBA00023012"/>
    </source>
</evidence>
<dbReference type="RefSeq" id="WP_099614274.1">
    <property type="nucleotide sequence ID" value="NZ_KZ319370.1"/>
</dbReference>
<dbReference type="PROSITE" id="PS50110">
    <property type="entry name" value="RESPONSE_REGULATORY"/>
    <property type="match status" value="1"/>
</dbReference>
<dbReference type="PANTHER" id="PTHR48111:SF1">
    <property type="entry name" value="TWO-COMPONENT RESPONSE REGULATOR ORR33"/>
    <property type="match status" value="1"/>
</dbReference>